<reference evidence="1" key="1">
    <citation type="submission" date="2017-04" db="EMBL/GenBank/DDBJ databases">
        <title>Genome deletions in a multicellular cyanobacterial endosymbiont for morphological adaptation in marine diatoms.</title>
        <authorList>
            <person name="Wang Y."/>
            <person name="Gao H."/>
            <person name="Li R."/>
            <person name="Xu X."/>
        </authorList>
    </citation>
    <scope>NUCLEOTIDE SEQUENCE</scope>
    <source>
        <strain evidence="1">FACHB 800</strain>
    </source>
</reference>
<dbReference type="EMBL" id="CP021056">
    <property type="protein sequence ID" value="QXE22972.1"/>
    <property type="molecule type" value="Genomic_DNA"/>
</dbReference>
<accession>A0A975T6D3</accession>
<proteinExistence type="predicted"/>
<dbReference type="InterPro" id="IPR001646">
    <property type="entry name" value="5peptide_repeat"/>
</dbReference>
<sequence>MLDYQNPRDNAVNFLNQDYQQRLSILEKLGIARYDYLAKLALNEANINCIIKFLYQPKSLKFPNLVGADLSNLNLDYVNLIRGNLCGANLQGSSLIHADLLFVNFTQADLSNANLTDATLNETMWNDTLVVGCQFGAGIGLTDKQRKDLQMRGALFNSSDDD</sequence>
<dbReference type="AlphaFoldDB" id="A0A975T6D3"/>
<name>A0A975T6D3_9NOST</name>
<dbReference type="Pfam" id="PF00805">
    <property type="entry name" value="Pentapeptide"/>
    <property type="match status" value="1"/>
</dbReference>
<evidence type="ECO:0000313" key="2">
    <source>
        <dbReference type="Proteomes" id="UP000683511"/>
    </source>
</evidence>
<dbReference type="SUPFAM" id="SSF141571">
    <property type="entry name" value="Pentapeptide repeat-like"/>
    <property type="match status" value="1"/>
</dbReference>
<gene>
    <name evidence="1" type="ORF">B6N60_01659</name>
</gene>
<dbReference type="KEGG" id="rsin:B6N60_01659"/>
<dbReference type="RefSeq" id="WP_190606950.1">
    <property type="nucleotide sequence ID" value="NZ_CP021056.1"/>
</dbReference>
<keyword evidence="2" id="KW-1185">Reference proteome</keyword>
<organism evidence="1 2">
    <name type="scientific">Richelia sinica FACHB-800</name>
    <dbReference type="NCBI Taxonomy" id="1357546"/>
    <lineage>
        <taxon>Bacteria</taxon>
        <taxon>Bacillati</taxon>
        <taxon>Cyanobacteriota</taxon>
        <taxon>Cyanophyceae</taxon>
        <taxon>Nostocales</taxon>
        <taxon>Nostocaceae</taxon>
        <taxon>Richelia</taxon>
    </lineage>
</organism>
<evidence type="ECO:0008006" key="3">
    <source>
        <dbReference type="Google" id="ProtNLM"/>
    </source>
</evidence>
<dbReference type="Proteomes" id="UP000683511">
    <property type="component" value="Chromosome"/>
</dbReference>
<evidence type="ECO:0000313" key="1">
    <source>
        <dbReference type="EMBL" id="QXE22972.1"/>
    </source>
</evidence>
<protein>
    <recommendedName>
        <fullName evidence="3">Pentapeptide repeat protein</fullName>
    </recommendedName>
</protein>
<dbReference type="Gene3D" id="2.160.20.80">
    <property type="entry name" value="E3 ubiquitin-protein ligase SopA"/>
    <property type="match status" value="1"/>
</dbReference>
<dbReference type="PANTHER" id="PTHR14136:SF17">
    <property type="entry name" value="BTB_POZ DOMAIN-CONTAINING PROTEIN KCTD9"/>
    <property type="match status" value="1"/>
</dbReference>
<dbReference type="PANTHER" id="PTHR14136">
    <property type="entry name" value="BTB_POZ DOMAIN-CONTAINING PROTEIN KCTD9"/>
    <property type="match status" value="1"/>
</dbReference>
<dbReference type="InterPro" id="IPR051082">
    <property type="entry name" value="Pentapeptide-BTB/POZ_domain"/>
</dbReference>